<keyword evidence="1" id="KW-1133">Transmembrane helix</keyword>
<protein>
    <submittedName>
        <fullName evidence="2">Uncharacterized protein</fullName>
    </submittedName>
</protein>
<gene>
    <name evidence="2" type="ORF">SAMN05421647_105293</name>
</gene>
<evidence type="ECO:0000313" key="3">
    <source>
        <dbReference type="Proteomes" id="UP000186895"/>
    </source>
</evidence>
<dbReference type="AlphaFoldDB" id="A0A1N6TE82"/>
<keyword evidence="1" id="KW-0472">Membrane</keyword>
<name>A0A1N6TE82_9GAMM</name>
<feature type="transmembrane region" description="Helical" evidence="1">
    <location>
        <begin position="12"/>
        <end position="39"/>
    </location>
</feature>
<proteinExistence type="predicted"/>
<dbReference type="RefSeq" id="WP_010324802.1">
    <property type="nucleotide sequence ID" value="NZ_FTMN01000005.1"/>
</dbReference>
<accession>A0A1N6TE82</accession>
<sequence length="55" mass="6101">MFSSPITSWENVAAYFTFSDSPMGIAISLAAAVGIYLFLNASIMKHEKESFDKHQ</sequence>
<dbReference type="Proteomes" id="UP000186895">
    <property type="component" value="Unassembled WGS sequence"/>
</dbReference>
<keyword evidence="3" id="KW-1185">Reference proteome</keyword>
<reference evidence="2 3" key="1">
    <citation type="submission" date="2017-01" db="EMBL/GenBank/DDBJ databases">
        <authorList>
            <person name="Mah S.A."/>
            <person name="Swanson W.J."/>
            <person name="Moy G.W."/>
            <person name="Vacquier V.D."/>
        </authorList>
    </citation>
    <scope>NUCLEOTIDE SEQUENCE [LARGE SCALE GENOMIC DNA]</scope>
    <source>
        <strain evidence="2 3">DSM 7027</strain>
    </source>
</reference>
<keyword evidence="1" id="KW-0812">Transmembrane</keyword>
<evidence type="ECO:0000256" key="1">
    <source>
        <dbReference type="SAM" id="Phobius"/>
    </source>
</evidence>
<organism evidence="2 3">
    <name type="scientific">Marinobacterium stanieri</name>
    <dbReference type="NCBI Taxonomy" id="49186"/>
    <lineage>
        <taxon>Bacteria</taxon>
        <taxon>Pseudomonadati</taxon>
        <taxon>Pseudomonadota</taxon>
        <taxon>Gammaproteobacteria</taxon>
        <taxon>Oceanospirillales</taxon>
        <taxon>Oceanospirillaceae</taxon>
        <taxon>Marinobacterium</taxon>
    </lineage>
</organism>
<dbReference type="EMBL" id="FTMN01000005">
    <property type="protein sequence ID" value="SIQ51702.1"/>
    <property type="molecule type" value="Genomic_DNA"/>
</dbReference>
<evidence type="ECO:0000313" key="2">
    <source>
        <dbReference type="EMBL" id="SIQ51702.1"/>
    </source>
</evidence>